<proteinExistence type="predicted"/>
<evidence type="ECO:0000313" key="2">
    <source>
        <dbReference type="Proteomes" id="UP000828390"/>
    </source>
</evidence>
<name>A0A9D4LE53_DREPO</name>
<protein>
    <submittedName>
        <fullName evidence="1">Uncharacterized protein</fullName>
    </submittedName>
</protein>
<dbReference type="Proteomes" id="UP000828390">
    <property type="component" value="Unassembled WGS sequence"/>
</dbReference>
<reference evidence="1" key="1">
    <citation type="journal article" date="2019" name="bioRxiv">
        <title>The Genome of the Zebra Mussel, Dreissena polymorpha: A Resource for Invasive Species Research.</title>
        <authorList>
            <person name="McCartney M.A."/>
            <person name="Auch B."/>
            <person name="Kono T."/>
            <person name="Mallez S."/>
            <person name="Zhang Y."/>
            <person name="Obille A."/>
            <person name="Becker A."/>
            <person name="Abrahante J.E."/>
            <person name="Garbe J."/>
            <person name="Badalamenti J.P."/>
            <person name="Herman A."/>
            <person name="Mangelson H."/>
            <person name="Liachko I."/>
            <person name="Sullivan S."/>
            <person name="Sone E.D."/>
            <person name="Koren S."/>
            <person name="Silverstein K.A.T."/>
            <person name="Beckman K.B."/>
            <person name="Gohl D.M."/>
        </authorList>
    </citation>
    <scope>NUCLEOTIDE SEQUENCE</scope>
    <source>
        <strain evidence="1">Duluth1</strain>
        <tissue evidence="1">Whole animal</tissue>
    </source>
</reference>
<evidence type="ECO:0000313" key="1">
    <source>
        <dbReference type="EMBL" id="KAH3856083.1"/>
    </source>
</evidence>
<keyword evidence="2" id="KW-1185">Reference proteome</keyword>
<accession>A0A9D4LE53</accession>
<comment type="caution">
    <text evidence="1">The sequence shown here is derived from an EMBL/GenBank/DDBJ whole genome shotgun (WGS) entry which is preliminary data.</text>
</comment>
<dbReference type="AlphaFoldDB" id="A0A9D4LE53"/>
<sequence length="62" mass="7004">MMRNSADEPKDSKGNDEDCVEIKTDGFNNAQCERIANRHICQTYPQGKRQNTLLGSKSAREC</sequence>
<reference evidence="1" key="2">
    <citation type="submission" date="2020-11" db="EMBL/GenBank/DDBJ databases">
        <authorList>
            <person name="McCartney M.A."/>
            <person name="Auch B."/>
            <person name="Kono T."/>
            <person name="Mallez S."/>
            <person name="Becker A."/>
            <person name="Gohl D.M."/>
            <person name="Silverstein K.A.T."/>
            <person name="Koren S."/>
            <person name="Bechman K.B."/>
            <person name="Herman A."/>
            <person name="Abrahante J.E."/>
            <person name="Garbe J."/>
        </authorList>
    </citation>
    <scope>NUCLEOTIDE SEQUENCE</scope>
    <source>
        <strain evidence="1">Duluth1</strain>
        <tissue evidence="1">Whole animal</tissue>
    </source>
</reference>
<organism evidence="1 2">
    <name type="scientific">Dreissena polymorpha</name>
    <name type="common">Zebra mussel</name>
    <name type="synonym">Mytilus polymorpha</name>
    <dbReference type="NCBI Taxonomy" id="45954"/>
    <lineage>
        <taxon>Eukaryota</taxon>
        <taxon>Metazoa</taxon>
        <taxon>Spiralia</taxon>
        <taxon>Lophotrochozoa</taxon>
        <taxon>Mollusca</taxon>
        <taxon>Bivalvia</taxon>
        <taxon>Autobranchia</taxon>
        <taxon>Heteroconchia</taxon>
        <taxon>Euheterodonta</taxon>
        <taxon>Imparidentia</taxon>
        <taxon>Neoheterodontei</taxon>
        <taxon>Myida</taxon>
        <taxon>Dreissenoidea</taxon>
        <taxon>Dreissenidae</taxon>
        <taxon>Dreissena</taxon>
    </lineage>
</organism>
<dbReference type="EMBL" id="JAIWYP010000003">
    <property type="protein sequence ID" value="KAH3856083.1"/>
    <property type="molecule type" value="Genomic_DNA"/>
</dbReference>
<gene>
    <name evidence="1" type="ORF">DPMN_098663</name>
</gene>